<dbReference type="Pfam" id="PF14111">
    <property type="entry name" value="DUF4283"/>
    <property type="match status" value="1"/>
</dbReference>
<dbReference type="EMBL" id="JACGWJ010000155">
    <property type="protein sequence ID" value="KAL0294575.1"/>
    <property type="molecule type" value="Genomic_DNA"/>
</dbReference>
<dbReference type="InterPro" id="IPR040256">
    <property type="entry name" value="At4g02000-like"/>
</dbReference>
<feature type="domain" description="DUF4283" evidence="2">
    <location>
        <begin position="135"/>
        <end position="211"/>
    </location>
</feature>
<evidence type="ECO:0000259" key="2">
    <source>
        <dbReference type="Pfam" id="PF14111"/>
    </source>
</evidence>
<comment type="caution">
    <text evidence="3">The sequence shown here is derived from an EMBL/GenBank/DDBJ whole genome shotgun (WGS) entry which is preliminary data.</text>
</comment>
<dbReference type="AlphaFoldDB" id="A0AAW2JJ40"/>
<protein>
    <recommendedName>
        <fullName evidence="2">DUF4283 domain-containing protein</fullName>
    </recommendedName>
</protein>
<sequence length="347" mass="38442">MEVEPLPATRVPPLIGAPPTAPAQGGMSPTAVVDPLESPMQTPMTLPPAIMKTDERATAPPLAAIPPAPEHPTGPPPSIFIGNIPLNTSNHSFDKIAADFHNSTRKTLSYVPPTVQNGEIVVRPSLEMIRNGSRRWSSTAVGYFLGKKPYFHHVRDFTRSVWPMVRDVTATSNGFFFFQFSTTAAMEEVIEGGPWLFHGQPIILQKWEPGMVLRKLQHTQVPVWIKMRHLPVELWTTEGLSIVASGIGKPLYPDSITRACTRLDFARVCVMLDITSKLPKHVVIMVPKEDGGESACKVDVEYEWLPLKRNACMSLGHSTKECPMMKPKPPPVSVYVQKPAPQTRKHR</sequence>
<evidence type="ECO:0000313" key="3">
    <source>
        <dbReference type="EMBL" id="KAL0294575.1"/>
    </source>
</evidence>
<gene>
    <name evidence="3" type="ORF">Sradi_6880200</name>
</gene>
<evidence type="ECO:0000256" key="1">
    <source>
        <dbReference type="SAM" id="MobiDB-lite"/>
    </source>
</evidence>
<feature type="region of interest" description="Disordered" evidence="1">
    <location>
        <begin position="1"/>
        <end position="32"/>
    </location>
</feature>
<dbReference type="InterPro" id="IPR025558">
    <property type="entry name" value="DUF4283"/>
</dbReference>
<reference evidence="3" key="1">
    <citation type="submission" date="2020-06" db="EMBL/GenBank/DDBJ databases">
        <authorList>
            <person name="Li T."/>
            <person name="Hu X."/>
            <person name="Zhang T."/>
            <person name="Song X."/>
            <person name="Zhang H."/>
            <person name="Dai N."/>
            <person name="Sheng W."/>
            <person name="Hou X."/>
            <person name="Wei L."/>
        </authorList>
    </citation>
    <scope>NUCLEOTIDE SEQUENCE</scope>
    <source>
        <strain evidence="3">G02</strain>
        <tissue evidence="3">Leaf</tissue>
    </source>
</reference>
<proteinExistence type="predicted"/>
<dbReference type="PANTHER" id="PTHR31286:SF180">
    <property type="entry name" value="OS10G0362600 PROTEIN"/>
    <property type="match status" value="1"/>
</dbReference>
<name>A0AAW2JJ40_SESRA</name>
<dbReference type="PANTHER" id="PTHR31286">
    <property type="entry name" value="GLYCINE-RICH CELL WALL STRUCTURAL PROTEIN 1.8-LIKE"/>
    <property type="match status" value="1"/>
</dbReference>
<organism evidence="3">
    <name type="scientific">Sesamum radiatum</name>
    <name type="common">Black benniseed</name>
    <dbReference type="NCBI Taxonomy" id="300843"/>
    <lineage>
        <taxon>Eukaryota</taxon>
        <taxon>Viridiplantae</taxon>
        <taxon>Streptophyta</taxon>
        <taxon>Embryophyta</taxon>
        <taxon>Tracheophyta</taxon>
        <taxon>Spermatophyta</taxon>
        <taxon>Magnoliopsida</taxon>
        <taxon>eudicotyledons</taxon>
        <taxon>Gunneridae</taxon>
        <taxon>Pentapetalae</taxon>
        <taxon>asterids</taxon>
        <taxon>lamiids</taxon>
        <taxon>Lamiales</taxon>
        <taxon>Pedaliaceae</taxon>
        <taxon>Sesamum</taxon>
    </lineage>
</organism>
<reference evidence="3" key="2">
    <citation type="journal article" date="2024" name="Plant">
        <title>Genomic evolution and insights into agronomic trait innovations of Sesamum species.</title>
        <authorList>
            <person name="Miao H."/>
            <person name="Wang L."/>
            <person name="Qu L."/>
            <person name="Liu H."/>
            <person name="Sun Y."/>
            <person name="Le M."/>
            <person name="Wang Q."/>
            <person name="Wei S."/>
            <person name="Zheng Y."/>
            <person name="Lin W."/>
            <person name="Duan Y."/>
            <person name="Cao H."/>
            <person name="Xiong S."/>
            <person name="Wang X."/>
            <person name="Wei L."/>
            <person name="Li C."/>
            <person name="Ma Q."/>
            <person name="Ju M."/>
            <person name="Zhao R."/>
            <person name="Li G."/>
            <person name="Mu C."/>
            <person name="Tian Q."/>
            <person name="Mei H."/>
            <person name="Zhang T."/>
            <person name="Gao T."/>
            <person name="Zhang H."/>
        </authorList>
    </citation>
    <scope>NUCLEOTIDE SEQUENCE</scope>
    <source>
        <strain evidence="3">G02</strain>
    </source>
</reference>
<accession>A0AAW2JJ40</accession>